<feature type="chain" id="PRO_5043926433" evidence="1">
    <location>
        <begin position="30"/>
        <end position="395"/>
    </location>
</feature>
<dbReference type="EMBL" id="CP137307">
    <property type="protein sequence ID" value="WQF80696.1"/>
    <property type="molecule type" value="Genomic_DNA"/>
</dbReference>
<reference evidence="3" key="1">
    <citation type="journal article" date="2023" name="bioRxiv">
        <title>Complete genome of the Medicago anthracnose fungus, Colletotrichum destructivum, reveals a mini-chromosome-like region within a core chromosome.</title>
        <authorList>
            <person name="Lapalu N."/>
            <person name="Simon A."/>
            <person name="Lu A."/>
            <person name="Plaumann P.-L."/>
            <person name="Amselem J."/>
            <person name="Pigne S."/>
            <person name="Auger A."/>
            <person name="Koch C."/>
            <person name="Dallery J.-F."/>
            <person name="O'Connell R.J."/>
        </authorList>
    </citation>
    <scope>NUCLEOTIDE SEQUENCE [LARGE SCALE GENOMIC DNA]</scope>
    <source>
        <strain evidence="3">CBS 520.97</strain>
    </source>
</reference>
<organism evidence="2 3">
    <name type="scientific">Colletotrichum destructivum</name>
    <dbReference type="NCBI Taxonomy" id="34406"/>
    <lineage>
        <taxon>Eukaryota</taxon>
        <taxon>Fungi</taxon>
        <taxon>Dikarya</taxon>
        <taxon>Ascomycota</taxon>
        <taxon>Pezizomycotina</taxon>
        <taxon>Sordariomycetes</taxon>
        <taxon>Hypocreomycetidae</taxon>
        <taxon>Glomerellales</taxon>
        <taxon>Glomerellaceae</taxon>
        <taxon>Colletotrichum</taxon>
        <taxon>Colletotrichum destructivum species complex</taxon>
    </lineage>
</organism>
<dbReference type="AlphaFoldDB" id="A0AAX4ICG6"/>
<keyword evidence="3" id="KW-1185">Reference proteome</keyword>
<dbReference type="Proteomes" id="UP001322277">
    <property type="component" value="Chromosome 3"/>
</dbReference>
<evidence type="ECO:0000313" key="2">
    <source>
        <dbReference type="EMBL" id="WQF80696.1"/>
    </source>
</evidence>
<dbReference type="GeneID" id="87942213"/>
<accession>A0AAX4ICG6</accession>
<keyword evidence="1" id="KW-0732">Signal</keyword>
<gene>
    <name evidence="2" type="ORF">CDEST_05710</name>
</gene>
<evidence type="ECO:0000313" key="3">
    <source>
        <dbReference type="Proteomes" id="UP001322277"/>
    </source>
</evidence>
<name>A0AAX4ICG6_9PEZI</name>
<proteinExistence type="predicted"/>
<dbReference type="RefSeq" id="XP_062777920.1">
    <property type="nucleotide sequence ID" value="XM_062921869.1"/>
</dbReference>
<dbReference type="KEGG" id="cdet:87942213"/>
<evidence type="ECO:0000256" key="1">
    <source>
        <dbReference type="SAM" id="SignalP"/>
    </source>
</evidence>
<sequence length="395" mass="45723">MISVRGLLRLLLWLSTTCLLAVLPVPVAAEINFLSHAHERVFLWTRYDTFTQIEGADKQKHMLPQHHPKNKKDKPWPYPRFANIGDGEDGKFTFGQFQARIQGINWDPKRMLPEDVEKYNSLKAPWSNPDGKTPTVHEVAEQLMELGFNKQLVVAEFDPTLTNERFLETPKKKSKYPSLYDVADPYRSPYSYFIEWVEKQFHSYRARGGRQQAAILKKNNDLGREILNCIVTLRREDLMKHLYTQMQDDLDDDLRRGLKIPKNLIVAKLEEPSLVPGGKPFPKLYIDQTMDNAWNDTATRERLKTKGFTSVDQLVDWAKELGNPAIRLPQRWTKSNMSHFRSTKTWRSALAKSRLSVDERRQLGDLLEKWAFGPVRRGRSYGARARRAPCVSACA</sequence>
<feature type="signal peptide" evidence="1">
    <location>
        <begin position="1"/>
        <end position="29"/>
    </location>
</feature>
<protein>
    <submittedName>
        <fullName evidence="2">Uncharacterized protein</fullName>
    </submittedName>
</protein>